<feature type="domain" description="HTH luxR-type" evidence="3">
    <location>
        <begin position="870"/>
        <end position="933"/>
    </location>
</feature>
<dbReference type="Proteomes" id="UP000622552">
    <property type="component" value="Unassembled WGS sequence"/>
</dbReference>
<reference evidence="4" key="1">
    <citation type="submission" date="2020-11" db="EMBL/GenBank/DDBJ databases">
        <title>Sequencing the genomes of 1000 actinobacteria strains.</title>
        <authorList>
            <person name="Klenk H.-P."/>
        </authorList>
    </citation>
    <scope>NUCLEOTIDE SEQUENCE</scope>
    <source>
        <strain evidence="4">DSM 45356</strain>
    </source>
</reference>
<proteinExistence type="predicted"/>
<dbReference type="SMART" id="SM00421">
    <property type="entry name" value="HTH_LUXR"/>
    <property type="match status" value="1"/>
</dbReference>
<evidence type="ECO:0000256" key="2">
    <source>
        <dbReference type="ARBA" id="ARBA00022840"/>
    </source>
</evidence>
<sequence>MRVARSMIGRQPQLRSVSAAVTGPGGLVLIGGAAGIGKTRLLAELLGSTALAGRRVLTGHCHPVGEPFLFGPVIEALGTMRAPLDPTRLSPVAGALHPLLPELSGILPPALPPSGDPATDRHRVMRAVAEVLGALAPVVLVLEDLHWVDAHSYDLLRYLTRTPVAGVTLVCTYRPDEGPAELSVAALPAGMADRTRCTHLALEPLDPAEVAALAADLLGAPVPAEFARDLHDCTSGIPFAVEEVLSLFEGLETPGRLDPRVVPAGIRDPIRARLALAGPDAAAVTHAAAVLGTPAPADLLLAVAGGSDPAAVTGAVSAGLLWSLPGGGYGFRHALAQHAVYNHLGDLRLRALHARAAAVLATVADPPHARLAEHHRRCGQYLESVRHAELAADSATARGDDAAGAALLRAALDTLDLPADNFARLARKLGKAAMYGLPPEESMRLLPRVLADPLLPDEARGEIRLDLALVLRSAGQDLASYAAFVRAVDELADQPALAARAMAALAMPMGRRDVALSEHLGWLDRAVALLPRVPDPAVRLAVRMNQAYTLDSLHSPDAERLIAALPTGADTPQERLQVARGWGNLAITAVDSGRYRRAADILAFVGDPASFPERLGRITYRTAALRLDWATGHWTDLETRIGELREDGPSRVAPGLATIGGLHDLATADLASAEIRLRQVLATDPADTTLEYRTEAAPGLIRLLVSRGDLDEAVSTARREVAAVGAVGCWPWGADLLPTAVAALARHDPAEARDWSAAFTAGVDGLHAPLAAAAVLDCAARLAEATGAQAEAADGYRRAAAAYAELPRPYDAAQATEAAGRCLLAAGRDGAGPLGEAIATYDRLGAAWDAARARAALRAHGLRVSPRRGRRGYGTELSPRERDVVRLAGLGHSNREIAATLFLSERTVEEHVAKAMRKLGVRSRREFGTGATT</sequence>
<keyword evidence="5" id="KW-1185">Reference proteome</keyword>
<evidence type="ECO:0000313" key="4">
    <source>
        <dbReference type="EMBL" id="MBG6134297.1"/>
    </source>
</evidence>
<dbReference type="PANTHER" id="PTHR16305">
    <property type="entry name" value="TESTICULAR SOLUBLE ADENYLYL CYCLASE"/>
    <property type="match status" value="1"/>
</dbReference>
<organism evidence="4 5">
    <name type="scientific">Longispora fulva</name>
    <dbReference type="NCBI Taxonomy" id="619741"/>
    <lineage>
        <taxon>Bacteria</taxon>
        <taxon>Bacillati</taxon>
        <taxon>Actinomycetota</taxon>
        <taxon>Actinomycetes</taxon>
        <taxon>Micromonosporales</taxon>
        <taxon>Micromonosporaceae</taxon>
        <taxon>Longispora</taxon>
    </lineage>
</organism>
<evidence type="ECO:0000256" key="1">
    <source>
        <dbReference type="ARBA" id="ARBA00022741"/>
    </source>
</evidence>
<dbReference type="CDD" id="cd06170">
    <property type="entry name" value="LuxR_C_like"/>
    <property type="match status" value="1"/>
</dbReference>
<name>A0A8J7KUQ3_9ACTN</name>
<dbReference type="RefSeq" id="WP_197001553.1">
    <property type="nucleotide sequence ID" value="NZ_BONS01000033.1"/>
</dbReference>
<accession>A0A8J7KUQ3</accession>
<dbReference type="PROSITE" id="PS50043">
    <property type="entry name" value="HTH_LUXR_2"/>
    <property type="match status" value="1"/>
</dbReference>
<evidence type="ECO:0000313" key="5">
    <source>
        <dbReference type="Proteomes" id="UP000622552"/>
    </source>
</evidence>
<dbReference type="InterPro" id="IPR000792">
    <property type="entry name" value="Tscrpt_reg_LuxR_C"/>
</dbReference>
<dbReference type="GO" id="GO:0003677">
    <property type="term" value="F:DNA binding"/>
    <property type="evidence" value="ECO:0007669"/>
    <property type="project" value="UniProtKB-KW"/>
</dbReference>
<gene>
    <name evidence="4" type="ORF">IW245_000491</name>
</gene>
<dbReference type="InterPro" id="IPR027417">
    <property type="entry name" value="P-loop_NTPase"/>
</dbReference>
<dbReference type="Pfam" id="PF00196">
    <property type="entry name" value="GerE"/>
    <property type="match status" value="1"/>
</dbReference>
<evidence type="ECO:0000259" key="3">
    <source>
        <dbReference type="PROSITE" id="PS50043"/>
    </source>
</evidence>
<dbReference type="PRINTS" id="PR00038">
    <property type="entry name" value="HTHLUXR"/>
</dbReference>
<keyword evidence="2" id="KW-0067">ATP-binding</keyword>
<keyword evidence="1" id="KW-0547">Nucleotide-binding</keyword>
<dbReference type="Pfam" id="PF13191">
    <property type="entry name" value="AAA_16"/>
    <property type="match status" value="1"/>
</dbReference>
<dbReference type="GO" id="GO:0005737">
    <property type="term" value="C:cytoplasm"/>
    <property type="evidence" value="ECO:0007669"/>
    <property type="project" value="TreeGrafter"/>
</dbReference>
<dbReference type="InterPro" id="IPR036388">
    <property type="entry name" value="WH-like_DNA-bd_sf"/>
</dbReference>
<dbReference type="GO" id="GO:0004016">
    <property type="term" value="F:adenylate cyclase activity"/>
    <property type="evidence" value="ECO:0007669"/>
    <property type="project" value="TreeGrafter"/>
</dbReference>
<dbReference type="EMBL" id="JADOUF010000001">
    <property type="protein sequence ID" value="MBG6134297.1"/>
    <property type="molecule type" value="Genomic_DNA"/>
</dbReference>
<dbReference type="AlphaFoldDB" id="A0A8J7KUQ3"/>
<dbReference type="InterPro" id="IPR016032">
    <property type="entry name" value="Sig_transdc_resp-reg_C-effctor"/>
</dbReference>
<dbReference type="InterPro" id="IPR041664">
    <property type="entry name" value="AAA_16"/>
</dbReference>
<dbReference type="GO" id="GO:0005524">
    <property type="term" value="F:ATP binding"/>
    <property type="evidence" value="ECO:0007669"/>
    <property type="project" value="UniProtKB-KW"/>
</dbReference>
<dbReference type="GO" id="GO:0006355">
    <property type="term" value="P:regulation of DNA-templated transcription"/>
    <property type="evidence" value="ECO:0007669"/>
    <property type="project" value="InterPro"/>
</dbReference>
<dbReference type="PANTHER" id="PTHR16305:SF35">
    <property type="entry name" value="TRANSCRIPTIONAL ACTIVATOR DOMAIN"/>
    <property type="match status" value="1"/>
</dbReference>
<dbReference type="Gene3D" id="1.10.10.10">
    <property type="entry name" value="Winged helix-like DNA-binding domain superfamily/Winged helix DNA-binding domain"/>
    <property type="match status" value="1"/>
</dbReference>
<comment type="caution">
    <text evidence="4">The sequence shown here is derived from an EMBL/GenBank/DDBJ whole genome shotgun (WGS) entry which is preliminary data.</text>
</comment>
<dbReference type="SUPFAM" id="SSF52540">
    <property type="entry name" value="P-loop containing nucleoside triphosphate hydrolases"/>
    <property type="match status" value="1"/>
</dbReference>
<keyword evidence="4" id="KW-0238">DNA-binding</keyword>
<protein>
    <submittedName>
        <fullName evidence="4">DNA-binding CsgD family transcriptional regulator</fullName>
    </submittedName>
</protein>
<dbReference type="SUPFAM" id="SSF46894">
    <property type="entry name" value="C-terminal effector domain of the bipartite response regulators"/>
    <property type="match status" value="1"/>
</dbReference>